<proteinExistence type="predicted"/>
<dbReference type="AlphaFoldDB" id="A0A813NT63"/>
<gene>
    <name evidence="2" type="ORF">PYM288_LOCUS1403</name>
</gene>
<dbReference type="PANTHER" id="PTHR46270">
    <property type="entry name" value="ARMADILLO-TYPE FOLD-RELATED"/>
    <property type="match status" value="1"/>
</dbReference>
<evidence type="ECO:0000259" key="1">
    <source>
        <dbReference type="Pfam" id="PF13676"/>
    </source>
</evidence>
<evidence type="ECO:0000313" key="3">
    <source>
        <dbReference type="Proteomes" id="UP000663854"/>
    </source>
</evidence>
<protein>
    <recommendedName>
        <fullName evidence="1">TIR domain-containing protein</fullName>
    </recommendedName>
</protein>
<dbReference type="InterPro" id="IPR035897">
    <property type="entry name" value="Toll_tir_struct_dom_sf"/>
</dbReference>
<dbReference type="GO" id="GO:0007165">
    <property type="term" value="P:signal transduction"/>
    <property type="evidence" value="ECO:0007669"/>
    <property type="project" value="InterPro"/>
</dbReference>
<evidence type="ECO:0000313" key="2">
    <source>
        <dbReference type="EMBL" id="CAF0738399.1"/>
    </source>
</evidence>
<accession>A0A813NT63</accession>
<dbReference type="EMBL" id="CAJNOH010000007">
    <property type="protein sequence ID" value="CAF0738399.1"/>
    <property type="molecule type" value="Genomic_DNA"/>
</dbReference>
<dbReference type="PANTHER" id="PTHR46270:SF2">
    <property type="entry name" value="TIR DOMAIN-CONTAINING PROTEIN"/>
    <property type="match status" value="1"/>
</dbReference>
<dbReference type="SUPFAM" id="SSF52200">
    <property type="entry name" value="Toll/Interleukin receptor TIR domain"/>
    <property type="match status" value="1"/>
</dbReference>
<organism evidence="2 3">
    <name type="scientific">Rotaria sordida</name>
    <dbReference type="NCBI Taxonomy" id="392033"/>
    <lineage>
        <taxon>Eukaryota</taxon>
        <taxon>Metazoa</taxon>
        <taxon>Spiralia</taxon>
        <taxon>Gnathifera</taxon>
        <taxon>Rotifera</taxon>
        <taxon>Eurotatoria</taxon>
        <taxon>Bdelloidea</taxon>
        <taxon>Philodinida</taxon>
        <taxon>Philodinidae</taxon>
        <taxon>Rotaria</taxon>
    </lineage>
</organism>
<dbReference type="Proteomes" id="UP000663854">
    <property type="component" value="Unassembled WGS sequence"/>
</dbReference>
<name>A0A813NT63_9BILA</name>
<comment type="caution">
    <text evidence="2">The sequence shown here is derived from an EMBL/GenBank/DDBJ whole genome shotgun (WGS) entry which is preliminary data.</text>
</comment>
<sequence>MANDSLIPNIVVKEKIEEKVRTDNETKVVNSETKPNCIEQVNTLFKQLTQALIDTGNTNETHLPELILRDLNQICSRLDDRKYCSAYDALDTFKIMLKNYIRLLDTDSFVNVIAHHYALANNSLLRSLLAITRQYDISILVQEMTRKTQQQIFFSLFDLLNTSARIVSFLQSKSSKTTNNSDVNQTVANACGSVLYAILEILIKLRAQMTGNNLEKYQNTLFASFIIFLDEYFMIKKCSRLKELQNDRLITTMLSFICNTADQTSTIPILIYANCPQACLRWISLSYLNIDEYCSLICILHNIARHDVGVIILNKYECAKILREFKSQMLDGKLDFIIDNKIYTDMRVLYYMTLALVLDSDELRGDSVNNDIISYLLSITIAASKSWKFRYEGFHISELLIVLMKLCVNDVIIDYILRHNEILTIFCTILDKFLTIVNNRKAGDDGIGIDVLTIMALANILWSISFQNRYRNELIKNIELIKRLEKFHATGLPGKVLANSYIPHRMSSLTKVIHGIWENLSPSVKRVIKSSTSSSSNRSVQSLMISYSHANIRFCRQLYDMLIKDPTLSVWIDFNNCKSRDIWEEIAHAIEQSDCILFLMSKEYFNSKSCRQEVAYVTDTLKKNFIPIYIDADYKATGWLGIRIAGSTYIRFGKNDFMNIYKNLLSIINKHRSTTIPTHHDITQDGNN</sequence>
<dbReference type="InterPro" id="IPR000157">
    <property type="entry name" value="TIR_dom"/>
</dbReference>
<reference evidence="2" key="1">
    <citation type="submission" date="2021-02" db="EMBL/GenBank/DDBJ databases">
        <authorList>
            <person name="Nowell W R."/>
        </authorList>
    </citation>
    <scope>NUCLEOTIDE SEQUENCE</scope>
</reference>
<feature type="domain" description="TIR" evidence="1">
    <location>
        <begin position="544"/>
        <end position="655"/>
    </location>
</feature>
<dbReference type="Gene3D" id="3.40.50.10140">
    <property type="entry name" value="Toll/interleukin-1 receptor homology (TIR) domain"/>
    <property type="match status" value="1"/>
</dbReference>
<dbReference type="Pfam" id="PF13676">
    <property type="entry name" value="TIR_2"/>
    <property type="match status" value="1"/>
</dbReference>